<feature type="signal peptide" evidence="2">
    <location>
        <begin position="1"/>
        <end position="22"/>
    </location>
</feature>
<dbReference type="Proteomes" id="UP000321362">
    <property type="component" value="Chromosome"/>
</dbReference>
<dbReference type="PANTHER" id="PTHR30570:SF1">
    <property type="entry name" value="PHOSPHATE-BINDING PROTEIN PSTS"/>
    <property type="match status" value="1"/>
</dbReference>
<accession>A0A5B8VY84</accession>
<keyword evidence="1 2" id="KW-0732">Signal</keyword>
<evidence type="ECO:0000313" key="4">
    <source>
        <dbReference type="EMBL" id="QEC76211.1"/>
    </source>
</evidence>
<dbReference type="KEGG" id="mgk:FSB76_09740"/>
<reference evidence="4 5" key="1">
    <citation type="journal article" date="2013" name="J. Microbiol.">
        <title>Mucilaginibacter ginsenosidivorax sp. nov., with ginsenoside converting activity isolated from sediment.</title>
        <authorList>
            <person name="Kim J.K."/>
            <person name="Choi T.E."/>
            <person name="Liu Q.M."/>
            <person name="Park H.Y."/>
            <person name="Yi T.H."/>
            <person name="Yoon M.H."/>
            <person name="Kim S.C."/>
            <person name="Im W.T."/>
        </authorList>
    </citation>
    <scope>NUCLEOTIDE SEQUENCE [LARGE SCALE GENOMIC DNA]</scope>
    <source>
        <strain evidence="4 5">KHI28</strain>
    </source>
</reference>
<protein>
    <submittedName>
        <fullName evidence="4">Phosphate ABC transporter substrate-binding protein</fullName>
    </submittedName>
</protein>
<dbReference type="Pfam" id="PF12849">
    <property type="entry name" value="PBP_like_2"/>
    <property type="match status" value="1"/>
</dbReference>
<dbReference type="InterPro" id="IPR024370">
    <property type="entry name" value="PBP_domain"/>
</dbReference>
<feature type="chain" id="PRO_5022987743" evidence="2">
    <location>
        <begin position="23"/>
        <end position="307"/>
    </location>
</feature>
<evidence type="ECO:0000256" key="2">
    <source>
        <dbReference type="SAM" id="SignalP"/>
    </source>
</evidence>
<name>A0A5B8VY84_9SPHI</name>
<evidence type="ECO:0000313" key="5">
    <source>
        <dbReference type="Proteomes" id="UP000321362"/>
    </source>
</evidence>
<keyword evidence="5" id="KW-1185">Reference proteome</keyword>
<evidence type="ECO:0000256" key="1">
    <source>
        <dbReference type="ARBA" id="ARBA00022729"/>
    </source>
</evidence>
<sequence>MMNSYTTKCAFFLLLAALSLQACNSNPAATKGTDTFDSGKALFAADESFAPIIEQEEYVFKSRHADANPTFLYRSENQAINMLLNDSVRMAVLARNLDTVERNVLIKRGLSVEVQRFAIDAVALIVNHASNDTTITVSTLKKMLNGQGDLNKTIVFDNPNSSLVRYLKEFSGNKEFKQKNIYALKSNKEVIKYVSEHPDALGITGFSWLNDPAKDIAAYVDNVKIVSVKDEANKEYPGQYFKPSQESLVLKQYPLSRGLYLVNSSSKIGLAIGFATFLGSDVGQRIILRSGLLPDSIPPREIILKSK</sequence>
<organism evidence="4 5">
    <name type="scientific">Mucilaginibacter ginsenosidivorax</name>
    <dbReference type="NCBI Taxonomy" id="862126"/>
    <lineage>
        <taxon>Bacteria</taxon>
        <taxon>Pseudomonadati</taxon>
        <taxon>Bacteroidota</taxon>
        <taxon>Sphingobacteriia</taxon>
        <taxon>Sphingobacteriales</taxon>
        <taxon>Sphingobacteriaceae</taxon>
        <taxon>Mucilaginibacter</taxon>
    </lineage>
</organism>
<dbReference type="Gene3D" id="3.40.190.10">
    <property type="entry name" value="Periplasmic binding protein-like II"/>
    <property type="match status" value="2"/>
</dbReference>
<dbReference type="AlphaFoldDB" id="A0A5B8VY84"/>
<evidence type="ECO:0000259" key="3">
    <source>
        <dbReference type="Pfam" id="PF12849"/>
    </source>
</evidence>
<dbReference type="EMBL" id="CP042437">
    <property type="protein sequence ID" value="QEC76211.1"/>
    <property type="molecule type" value="Genomic_DNA"/>
</dbReference>
<dbReference type="InterPro" id="IPR050811">
    <property type="entry name" value="Phosphate_ABC_transporter"/>
</dbReference>
<proteinExistence type="predicted"/>
<feature type="domain" description="PBP" evidence="3">
    <location>
        <begin position="38"/>
        <end position="281"/>
    </location>
</feature>
<dbReference type="PANTHER" id="PTHR30570">
    <property type="entry name" value="PERIPLASMIC PHOSPHATE BINDING COMPONENT OF PHOSPHATE ABC TRANSPORTER"/>
    <property type="match status" value="1"/>
</dbReference>
<dbReference type="RefSeq" id="WP_147053388.1">
    <property type="nucleotide sequence ID" value="NZ_CP042437.1"/>
</dbReference>
<dbReference type="SUPFAM" id="SSF53850">
    <property type="entry name" value="Periplasmic binding protein-like II"/>
    <property type="match status" value="1"/>
</dbReference>
<gene>
    <name evidence="4" type="ORF">FSB76_09740</name>
</gene>
<dbReference type="OrthoDB" id="1450880at2"/>